<dbReference type="AlphaFoldDB" id="A0A238U4E2"/>
<dbReference type="PRINTS" id="PR00080">
    <property type="entry name" value="SDRFAMILY"/>
</dbReference>
<name>A0A238U4E2_9FLAO</name>
<dbReference type="Gene3D" id="3.40.50.720">
    <property type="entry name" value="NAD(P)-binding Rossmann-like Domain"/>
    <property type="match status" value="1"/>
</dbReference>
<organism evidence="4 5">
    <name type="scientific">Tenacibaculum jejuense</name>
    <dbReference type="NCBI Taxonomy" id="584609"/>
    <lineage>
        <taxon>Bacteria</taxon>
        <taxon>Pseudomonadati</taxon>
        <taxon>Bacteroidota</taxon>
        <taxon>Flavobacteriia</taxon>
        <taxon>Flavobacteriales</taxon>
        <taxon>Flavobacteriaceae</taxon>
        <taxon>Tenacibaculum</taxon>
    </lineage>
</organism>
<dbReference type="OrthoDB" id="9808814at2"/>
<keyword evidence="2" id="KW-0560">Oxidoreductase</keyword>
<sequence length="273" mass="30728">MNLKKLNALYSNKTAFVTGAGSGLGTAFAKLLAKNNWTLHLSDINEEALENVVQNLNTNEKVFQYSLDVSDKNQFENVVNKVYENSETVDVVINNAGIGDGLLFKDYPIEKWEKMIEVNLMGTYYGCHFFVPKLLKQKKGVLLNVGSSAGFMNAPGMSAYSVSKAAVFSLSESLYHELKLNNIHVSVLTPTFFKTNIMENASSKMFKGFAEKQMKHSTTNADEVAAIALKKASEGKFQIIYPKDAKTKFFYKKWLPKLVEKQYQKMMSRLSHR</sequence>
<dbReference type="EMBL" id="LT899436">
    <property type="protein sequence ID" value="SNR14007.1"/>
    <property type="molecule type" value="Genomic_DNA"/>
</dbReference>
<dbReference type="InterPro" id="IPR002347">
    <property type="entry name" value="SDR_fam"/>
</dbReference>
<evidence type="ECO:0000256" key="3">
    <source>
        <dbReference type="RuleBase" id="RU000363"/>
    </source>
</evidence>
<dbReference type="Proteomes" id="UP000215214">
    <property type="component" value="Chromosome TJEJU"/>
</dbReference>
<dbReference type="RefSeq" id="WP_095068874.1">
    <property type="nucleotide sequence ID" value="NZ_LT899436.1"/>
</dbReference>
<dbReference type="GO" id="GO:0016491">
    <property type="term" value="F:oxidoreductase activity"/>
    <property type="evidence" value="ECO:0007669"/>
    <property type="project" value="UniProtKB-KW"/>
</dbReference>
<dbReference type="PANTHER" id="PTHR44196">
    <property type="entry name" value="DEHYDROGENASE/REDUCTASE SDR FAMILY MEMBER 7B"/>
    <property type="match status" value="1"/>
</dbReference>
<comment type="similarity">
    <text evidence="1 3">Belongs to the short-chain dehydrogenases/reductases (SDR) family.</text>
</comment>
<dbReference type="CDD" id="cd05233">
    <property type="entry name" value="SDR_c"/>
    <property type="match status" value="1"/>
</dbReference>
<keyword evidence="5" id="KW-1185">Reference proteome</keyword>
<proteinExistence type="inferred from homology"/>
<dbReference type="GO" id="GO:0016020">
    <property type="term" value="C:membrane"/>
    <property type="evidence" value="ECO:0007669"/>
    <property type="project" value="TreeGrafter"/>
</dbReference>
<evidence type="ECO:0000256" key="1">
    <source>
        <dbReference type="ARBA" id="ARBA00006484"/>
    </source>
</evidence>
<dbReference type="Pfam" id="PF00106">
    <property type="entry name" value="adh_short"/>
    <property type="match status" value="1"/>
</dbReference>
<evidence type="ECO:0000256" key="2">
    <source>
        <dbReference type="ARBA" id="ARBA00023002"/>
    </source>
</evidence>
<reference evidence="4 5" key="1">
    <citation type="submission" date="2017-07" db="EMBL/GenBank/DDBJ databases">
        <authorList>
            <person name="Sun Z.S."/>
            <person name="Albrecht U."/>
            <person name="Echele G."/>
            <person name="Lee C.C."/>
        </authorList>
    </citation>
    <scope>NUCLEOTIDE SEQUENCE [LARGE SCALE GENOMIC DNA]</scope>
    <source>
        <strain evidence="5">type strain: KCTC 22618</strain>
    </source>
</reference>
<dbReference type="InterPro" id="IPR036291">
    <property type="entry name" value="NAD(P)-bd_dom_sf"/>
</dbReference>
<dbReference type="PRINTS" id="PR00081">
    <property type="entry name" value="GDHRDH"/>
</dbReference>
<evidence type="ECO:0000313" key="4">
    <source>
        <dbReference type="EMBL" id="SNR14007.1"/>
    </source>
</evidence>
<evidence type="ECO:0000313" key="5">
    <source>
        <dbReference type="Proteomes" id="UP000215214"/>
    </source>
</evidence>
<dbReference type="PANTHER" id="PTHR44196:SF1">
    <property type="entry name" value="DEHYDROGENASE_REDUCTASE SDR FAMILY MEMBER 7B"/>
    <property type="match status" value="1"/>
</dbReference>
<accession>A0A238U4E2</accession>
<gene>
    <name evidence="4" type="ORF">TJEJU_0201</name>
</gene>
<dbReference type="KEGG" id="tje:TJEJU_0201"/>
<protein>
    <submittedName>
        <fullName evidence="4">Putative Unclassified short-chain dehydrogenase/reductase SDR</fullName>
    </submittedName>
</protein>
<dbReference type="SUPFAM" id="SSF51735">
    <property type="entry name" value="NAD(P)-binding Rossmann-fold domains"/>
    <property type="match status" value="1"/>
</dbReference>